<evidence type="ECO:0000313" key="7">
    <source>
        <dbReference type="EMBL" id="KDO39937.1"/>
    </source>
</evidence>
<proteinExistence type="predicted"/>
<dbReference type="InterPro" id="IPR015300">
    <property type="entry name" value="DNA-bd_pseudobarrel_sf"/>
</dbReference>
<protein>
    <recommendedName>
        <fullName evidence="6">TF-B3 domain-containing protein</fullName>
    </recommendedName>
</protein>
<dbReference type="EMBL" id="KK786209">
    <property type="protein sequence ID" value="KDO39937.1"/>
    <property type="molecule type" value="Genomic_DNA"/>
</dbReference>
<evidence type="ECO:0000259" key="6">
    <source>
        <dbReference type="PROSITE" id="PS50863"/>
    </source>
</evidence>
<evidence type="ECO:0000313" key="8">
    <source>
        <dbReference type="Proteomes" id="UP000027120"/>
    </source>
</evidence>
<dbReference type="Proteomes" id="UP000027120">
    <property type="component" value="Unassembled WGS sequence"/>
</dbReference>
<reference evidence="7 8" key="1">
    <citation type="submission" date="2014-04" db="EMBL/GenBank/DDBJ databases">
        <authorList>
            <consortium name="International Citrus Genome Consortium"/>
            <person name="Gmitter F."/>
            <person name="Chen C."/>
            <person name="Farmerie W."/>
            <person name="Harkins T."/>
            <person name="Desany B."/>
            <person name="Mohiuddin M."/>
            <person name="Kodira C."/>
            <person name="Borodovsky M."/>
            <person name="Lomsadze A."/>
            <person name="Burns P."/>
            <person name="Jenkins J."/>
            <person name="Prochnik S."/>
            <person name="Shu S."/>
            <person name="Chapman J."/>
            <person name="Pitluck S."/>
            <person name="Schmutz J."/>
            <person name="Rokhsar D."/>
        </authorList>
    </citation>
    <scope>NUCLEOTIDE SEQUENCE</scope>
</reference>
<evidence type="ECO:0000256" key="3">
    <source>
        <dbReference type="ARBA" id="ARBA00023125"/>
    </source>
</evidence>
<name>A0A067DLP9_CITSI</name>
<feature type="domain" description="TF-B3" evidence="6">
    <location>
        <begin position="99"/>
        <end position="195"/>
    </location>
</feature>
<dbReference type="GO" id="GO:0005634">
    <property type="term" value="C:nucleus"/>
    <property type="evidence" value="ECO:0007669"/>
    <property type="project" value="UniProtKB-SubCell"/>
</dbReference>
<accession>A0A067DLP9</accession>
<keyword evidence="3" id="KW-0238">DNA-binding</keyword>
<organism evidence="7 8">
    <name type="scientific">Citrus sinensis</name>
    <name type="common">Sweet orange</name>
    <name type="synonym">Citrus aurantium var. sinensis</name>
    <dbReference type="NCBI Taxonomy" id="2711"/>
    <lineage>
        <taxon>Eukaryota</taxon>
        <taxon>Viridiplantae</taxon>
        <taxon>Streptophyta</taxon>
        <taxon>Embryophyta</taxon>
        <taxon>Tracheophyta</taxon>
        <taxon>Spermatophyta</taxon>
        <taxon>Magnoliopsida</taxon>
        <taxon>eudicotyledons</taxon>
        <taxon>Gunneridae</taxon>
        <taxon>Pentapetalae</taxon>
        <taxon>rosids</taxon>
        <taxon>malvids</taxon>
        <taxon>Sapindales</taxon>
        <taxon>Rutaceae</taxon>
        <taxon>Aurantioideae</taxon>
        <taxon>Citrus</taxon>
    </lineage>
</organism>
<evidence type="ECO:0000256" key="4">
    <source>
        <dbReference type="ARBA" id="ARBA00023163"/>
    </source>
</evidence>
<keyword evidence="4" id="KW-0804">Transcription</keyword>
<dbReference type="AlphaFoldDB" id="A0A067DLP9"/>
<evidence type="ECO:0000256" key="5">
    <source>
        <dbReference type="ARBA" id="ARBA00023242"/>
    </source>
</evidence>
<dbReference type="SMR" id="A0A067DLP9"/>
<dbReference type="GO" id="GO:0003677">
    <property type="term" value="F:DNA binding"/>
    <property type="evidence" value="ECO:0007669"/>
    <property type="project" value="UniProtKB-KW"/>
</dbReference>
<gene>
    <name evidence="7" type="ORF">CISIN_1g021378mg</name>
</gene>
<dbReference type="CDD" id="cd10017">
    <property type="entry name" value="B3_DNA"/>
    <property type="match status" value="1"/>
</dbReference>
<evidence type="ECO:0000256" key="2">
    <source>
        <dbReference type="ARBA" id="ARBA00023015"/>
    </source>
</evidence>
<comment type="subcellular location">
    <subcellularLocation>
        <location evidence="1">Nucleus</location>
    </subcellularLocation>
</comment>
<keyword evidence="8" id="KW-1185">Reference proteome</keyword>
<sequence length="211" mass="24559">MTACEIDYPYEDDMACEMCVEISEEQFKHEAELLSRKRKMEDGLERDEPNAEPDLLVSLRKSGIYITEKYKELYSTEELERAVYIARAFKATNPKPNPLFMIIWKANDKPCREVYAPARFAYQYVDEDSKSVEVQAPSGRKWSLGIHWRATGGFFLAKGWAGVSDYVHLTEGDICIFELVRHRDVVFKLHVFHQCSKITSWREKFSLVSII</sequence>
<dbReference type="Gene3D" id="2.40.330.10">
    <property type="entry name" value="DNA-binding pseudobarrel domain"/>
    <property type="match status" value="1"/>
</dbReference>
<dbReference type="InterPro" id="IPR003340">
    <property type="entry name" value="B3_DNA-bd"/>
</dbReference>
<dbReference type="SUPFAM" id="SSF101936">
    <property type="entry name" value="DNA-binding pseudobarrel domain"/>
    <property type="match status" value="1"/>
</dbReference>
<keyword evidence="2" id="KW-0805">Transcription regulation</keyword>
<evidence type="ECO:0000256" key="1">
    <source>
        <dbReference type="ARBA" id="ARBA00004123"/>
    </source>
</evidence>
<dbReference type="Pfam" id="PF02362">
    <property type="entry name" value="B3"/>
    <property type="match status" value="1"/>
</dbReference>
<keyword evidence="5" id="KW-0539">Nucleus</keyword>
<dbReference type="PROSITE" id="PS50863">
    <property type="entry name" value="B3"/>
    <property type="match status" value="1"/>
</dbReference>